<dbReference type="SUPFAM" id="SSF56655">
    <property type="entry name" value="Carbohydrate phosphatase"/>
    <property type="match status" value="1"/>
</dbReference>
<dbReference type="PROSITE" id="PS00630">
    <property type="entry name" value="IMP_2"/>
    <property type="match status" value="1"/>
</dbReference>
<evidence type="ECO:0000313" key="9">
    <source>
        <dbReference type="EMBL" id="ADQ80999.1"/>
    </source>
</evidence>
<dbReference type="EC" id="3.1.3.25" evidence="8"/>
<dbReference type="Gene3D" id="3.40.190.80">
    <property type="match status" value="1"/>
</dbReference>
<protein>
    <recommendedName>
        <fullName evidence="8">Inositol-1-monophosphatase</fullName>
        <ecNumber evidence="8">3.1.3.25</ecNumber>
    </recommendedName>
</protein>
<dbReference type="GO" id="GO:0008934">
    <property type="term" value="F:inositol monophosphate 1-phosphatase activity"/>
    <property type="evidence" value="ECO:0007669"/>
    <property type="project" value="InterPro"/>
</dbReference>
<dbReference type="KEGG" id="ppn:Palpr_2870"/>
<feature type="binding site" evidence="7">
    <location>
        <position position="71"/>
    </location>
    <ligand>
        <name>Mg(2+)</name>
        <dbReference type="ChEBI" id="CHEBI:18420"/>
        <label>1</label>
        <note>catalytic</note>
    </ligand>
</feature>
<dbReference type="GO" id="GO:0046872">
    <property type="term" value="F:metal ion binding"/>
    <property type="evidence" value="ECO:0007669"/>
    <property type="project" value="UniProtKB-KW"/>
</dbReference>
<dbReference type="STRING" id="694427.Palpr_2870"/>
<dbReference type="HOGENOM" id="CLU_044118_0_4_10"/>
<accession>E4T8F5</accession>
<dbReference type="InterPro" id="IPR000760">
    <property type="entry name" value="Inositol_monophosphatase-like"/>
</dbReference>
<dbReference type="GO" id="GO:0046854">
    <property type="term" value="P:phosphatidylinositol phosphate biosynthetic process"/>
    <property type="evidence" value="ECO:0007669"/>
    <property type="project" value="InterPro"/>
</dbReference>
<keyword evidence="5 8" id="KW-0378">Hydrolase</keyword>
<dbReference type="RefSeq" id="WP_013446368.1">
    <property type="nucleotide sequence ID" value="NC_014734.1"/>
</dbReference>
<dbReference type="Gene3D" id="3.30.540.10">
    <property type="entry name" value="Fructose-1,6-Bisphosphatase, subunit A, domain 1"/>
    <property type="match status" value="1"/>
</dbReference>
<evidence type="ECO:0000313" key="10">
    <source>
        <dbReference type="Proteomes" id="UP000008718"/>
    </source>
</evidence>
<evidence type="ECO:0000256" key="1">
    <source>
        <dbReference type="ARBA" id="ARBA00001033"/>
    </source>
</evidence>
<evidence type="ECO:0000256" key="8">
    <source>
        <dbReference type="RuleBase" id="RU364068"/>
    </source>
</evidence>
<keyword evidence="6 7" id="KW-0460">Magnesium</keyword>
<keyword evidence="4 7" id="KW-0479">Metal-binding</keyword>
<dbReference type="PRINTS" id="PR01959">
    <property type="entry name" value="SBIMPHPHTASE"/>
</dbReference>
<feature type="binding site" evidence="7">
    <location>
        <position position="90"/>
    </location>
    <ligand>
        <name>Mg(2+)</name>
        <dbReference type="ChEBI" id="CHEBI:18420"/>
        <label>2</label>
    </ligand>
</feature>
<evidence type="ECO:0000256" key="7">
    <source>
        <dbReference type="PIRSR" id="PIRSR600760-2"/>
    </source>
</evidence>
<evidence type="ECO:0000256" key="3">
    <source>
        <dbReference type="ARBA" id="ARBA00009759"/>
    </source>
</evidence>
<keyword evidence="10" id="KW-1185">Reference proteome</keyword>
<comment type="similarity">
    <text evidence="3 8">Belongs to the inositol monophosphatase superfamily.</text>
</comment>
<feature type="binding site" evidence="7">
    <location>
        <position position="89"/>
    </location>
    <ligand>
        <name>Mg(2+)</name>
        <dbReference type="ChEBI" id="CHEBI:18420"/>
        <label>1</label>
        <note>catalytic</note>
    </ligand>
</feature>
<dbReference type="CDD" id="cd01639">
    <property type="entry name" value="IMPase"/>
    <property type="match status" value="1"/>
</dbReference>
<gene>
    <name evidence="9" type="ordered locus">Palpr_2870</name>
</gene>
<dbReference type="Pfam" id="PF00459">
    <property type="entry name" value="Inositol_P"/>
    <property type="match status" value="1"/>
</dbReference>
<dbReference type="AlphaFoldDB" id="E4T8F5"/>
<comment type="catalytic activity">
    <reaction evidence="1 8">
        <text>a myo-inositol phosphate + H2O = myo-inositol + phosphate</text>
        <dbReference type="Rhea" id="RHEA:24056"/>
        <dbReference type="ChEBI" id="CHEBI:15377"/>
        <dbReference type="ChEBI" id="CHEBI:17268"/>
        <dbReference type="ChEBI" id="CHEBI:43474"/>
        <dbReference type="ChEBI" id="CHEBI:84139"/>
        <dbReference type="EC" id="3.1.3.25"/>
    </reaction>
</comment>
<dbReference type="GO" id="GO:0006020">
    <property type="term" value="P:inositol metabolic process"/>
    <property type="evidence" value="ECO:0007669"/>
    <property type="project" value="TreeGrafter"/>
</dbReference>
<reference evidence="9 10" key="2">
    <citation type="journal article" date="2011" name="Stand. Genomic Sci.">
        <title>Complete genome sequence of Paludibacter propionicigenes type strain (WB4).</title>
        <authorList>
            <person name="Gronow S."/>
            <person name="Munk C."/>
            <person name="Lapidus A."/>
            <person name="Nolan M."/>
            <person name="Lucas S."/>
            <person name="Hammon N."/>
            <person name="Deshpande S."/>
            <person name="Cheng J.F."/>
            <person name="Tapia R."/>
            <person name="Han C."/>
            <person name="Goodwin L."/>
            <person name="Pitluck S."/>
            <person name="Liolios K."/>
            <person name="Ivanova N."/>
            <person name="Mavromatis K."/>
            <person name="Mikhailova N."/>
            <person name="Pati A."/>
            <person name="Chen A."/>
            <person name="Palaniappan K."/>
            <person name="Land M."/>
            <person name="Hauser L."/>
            <person name="Chang Y.J."/>
            <person name="Jeffries C.D."/>
            <person name="Brambilla E."/>
            <person name="Rohde M."/>
            <person name="Goker M."/>
            <person name="Detter J.C."/>
            <person name="Woyke T."/>
            <person name="Bristow J."/>
            <person name="Eisen J.A."/>
            <person name="Markowitz V."/>
            <person name="Hugenholtz P."/>
            <person name="Kyrpides N.C."/>
            <person name="Klenk H.P."/>
        </authorList>
    </citation>
    <scope>NUCLEOTIDE SEQUENCE [LARGE SCALE GENOMIC DNA]</scope>
    <source>
        <strain evidence="10">DSM 17365 / JCM 13257 / WB4</strain>
    </source>
</reference>
<dbReference type="Proteomes" id="UP000008718">
    <property type="component" value="Chromosome"/>
</dbReference>
<evidence type="ECO:0000256" key="2">
    <source>
        <dbReference type="ARBA" id="ARBA00001946"/>
    </source>
</evidence>
<reference key="1">
    <citation type="submission" date="2010-11" db="EMBL/GenBank/DDBJ databases">
        <title>The complete genome of Paludibacter propionicigenes DSM 17365.</title>
        <authorList>
            <consortium name="US DOE Joint Genome Institute (JGI-PGF)"/>
            <person name="Lucas S."/>
            <person name="Copeland A."/>
            <person name="Lapidus A."/>
            <person name="Bruce D."/>
            <person name="Goodwin L."/>
            <person name="Pitluck S."/>
            <person name="Kyrpides N."/>
            <person name="Mavromatis K."/>
            <person name="Ivanova N."/>
            <person name="Munk A.C."/>
            <person name="Brettin T."/>
            <person name="Detter J.C."/>
            <person name="Han C."/>
            <person name="Tapia R."/>
            <person name="Land M."/>
            <person name="Hauser L."/>
            <person name="Markowitz V."/>
            <person name="Cheng J.-F."/>
            <person name="Hugenholtz P."/>
            <person name="Woyke T."/>
            <person name="Wu D."/>
            <person name="Gronow S."/>
            <person name="Wellnitz S."/>
            <person name="Brambilla E."/>
            <person name="Klenk H.-P."/>
            <person name="Eisen J.A."/>
        </authorList>
    </citation>
    <scope>NUCLEOTIDE SEQUENCE</scope>
    <source>
        <strain>WB4</strain>
    </source>
</reference>
<dbReference type="FunFam" id="3.30.540.10:FF:000003">
    <property type="entry name" value="Inositol-1-monophosphatase"/>
    <property type="match status" value="1"/>
</dbReference>
<comment type="cofactor">
    <cofactor evidence="2 7 8">
        <name>Mg(2+)</name>
        <dbReference type="ChEBI" id="CHEBI:18420"/>
    </cofactor>
</comment>
<dbReference type="FunFam" id="3.40.190.80:FF:000002">
    <property type="entry name" value="Inositol-1-monophosphatase"/>
    <property type="match status" value="1"/>
</dbReference>
<dbReference type="eggNOG" id="COG0483">
    <property type="taxonomic scope" value="Bacteria"/>
</dbReference>
<name>E4T8F5_PALPW</name>
<evidence type="ECO:0000256" key="5">
    <source>
        <dbReference type="ARBA" id="ARBA00022801"/>
    </source>
</evidence>
<dbReference type="GO" id="GO:0007165">
    <property type="term" value="P:signal transduction"/>
    <property type="evidence" value="ECO:0007669"/>
    <property type="project" value="TreeGrafter"/>
</dbReference>
<dbReference type="PANTHER" id="PTHR20854:SF4">
    <property type="entry name" value="INOSITOL-1-MONOPHOSPHATASE-RELATED"/>
    <property type="match status" value="1"/>
</dbReference>
<sequence>MIPTYKELCDFTCEVARSTGKYLSEERVNFDASKIESKGLHDLVSYVDKESEKRIVRALQAVLPESGFIAEEGTTKKRGERFNWVIDPLDGTTNFVQGVPVYAVSIGLLDGDELVLGVVYEVGRDECFYAWKGGGAFLNGEPIHVSDRNAMNDALLATGFPYSNFGLLDEYIAVLKWAIVEARGMRRMGSAAVDLSYVACGRFDAFWEYDLKSWDVAAGALILMEAGGTVTDFLGGKNYLFDKEIVASNTLLHGVLQHKIAELMK</sequence>
<dbReference type="InterPro" id="IPR022337">
    <property type="entry name" value="Inositol_monophosphatase_SuhB"/>
</dbReference>
<dbReference type="EMBL" id="CP002345">
    <property type="protein sequence ID" value="ADQ80999.1"/>
    <property type="molecule type" value="Genomic_DNA"/>
</dbReference>
<dbReference type="InterPro" id="IPR020550">
    <property type="entry name" value="Inositol_monophosphatase_CS"/>
</dbReference>
<dbReference type="PANTHER" id="PTHR20854">
    <property type="entry name" value="INOSITOL MONOPHOSPHATASE"/>
    <property type="match status" value="1"/>
</dbReference>
<dbReference type="InterPro" id="IPR033942">
    <property type="entry name" value="IMPase"/>
</dbReference>
<evidence type="ECO:0000256" key="6">
    <source>
        <dbReference type="ARBA" id="ARBA00022842"/>
    </source>
</evidence>
<evidence type="ECO:0000256" key="4">
    <source>
        <dbReference type="ARBA" id="ARBA00022723"/>
    </source>
</evidence>
<feature type="binding site" evidence="7">
    <location>
        <position position="87"/>
    </location>
    <ligand>
        <name>Mg(2+)</name>
        <dbReference type="ChEBI" id="CHEBI:18420"/>
        <label>1</label>
        <note>catalytic</note>
    </ligand>
</feature>
<dbReference type="PRINTS" id="PR00377">
    <property type="entry name" value="IMPHPHTASES"/>
</dbReference>
<organism evidence="9 10">
    <name type="scientific">Paludibacter propionicigenes (strain DSM 17365 / JCM 13257 / WB4)</name>
    <dbReference type="NCBI Taxonomy" id="694427"/>
    <lineage>
        <taxon>Bacteria</taxon>
        <taxon>Pseudomonadati</taxon>
        <taxon>Bacteroidota</taxon>
        <taxon>Bacteroidia</taxon>
        <taxon>Bacteroidales</taxon>
        <taxon>Paludibacteraceae</taxon>
        <taxon>Paludibacter</taxon>
    </lineage>
</organism>
<feature type="binding site" evidence="7">
    <location>
        <position position="215"/>
    </location>
    <ligand>
        <name>Mg(2+)</name>
        <dbReference type="ChEBI" id="CHEBI:18420"/>
        <label>1</label>
        <note>catalytic</note>
    </ligand>
</feature>
<proteinExistence type="inferred from homology"/>